<dbReference type="Gene3D" id="3.30.420.10">
    <property type="entry name" value="Ribonuclease H-like superfamily/Ribonuclease H"/>
    <property type="match status" value="1"/>
</dbReference>
<dbReference type="AlphaFoldDB" id="A0A5B6X644"/>
<dbReference type="Pfam" id="PF13456">
    <property type="entry name" value="RVT_3"/>
    <property type="match status" value="1"/>
</dbReference>
<dbReference type="InterPro" id="IPR036397">
    <property type="entry name" value="RNaseH_sf"/>
</dbReference>
<dbReference type="InterPro" id="IPR012337">
    <property type="entry name" value="RNaseH-like_sf"/>
</dbReference>
<dbReference type="OrthoDB" id="1435755at2759"/>
<sequence length="646" mass="74285">MKDVQGNVSILENLTNTIEESKAAVGRLLGVRSLSSPEKYLRLPNMVGRRKKEAFQNLVDRIVSRIESWSSRLLSQGGKEVFIKSVLQAIPTYAMSCFLFSRVLCEKIESILARFWWQKRRGKRGIHWCQWKFLCRSKEEGGLGFRRMAQFNISLLAKQGWRLLNFSNSLVARVFKGKYFPDTDFLHARLGSSCSFIWCSIWATKGTLEKGLLWKVGTGSNISISQDTWIPDYVNGRLSTSFVNLQCDKVAELIRSNERVWNKELIDNTFPADVTELILRLPLSMEPHEDFLAWSGESTGVFSVRSSYKLLQRLDPTTYALHNIYGDFYRKLWKIEIHSKMKIFIWKLSWNYIASKVNMFNRRLVNNRLCPQCGGDDETLNHIFRECPVSAEIWRMLPEVNLTGFTNAEFSDWLTMVVVSLSLEKSRTFGIALLNIWGDRNSRIHEKSSRSSREIVRFIYSYIQDLEGIRTNTTKNQSVNKKWKTPPSSRLKINFDGAFDGRRKISAAGVVVRDNSGNIFLSSAEIHKGVHTPFAAEALACRRATQIALNMKEEGMIIEGDSLSVIKKCQSKDQDKSQINTYIYDIRSMKSRMKSLTYVFTPRSTNSLAHVLAVESLRREEGFYLVHRVPDFAEGQARRDSEREPD</sequence>
<accession>A0A5B6X644</accession>
<keyword evidence="3" id="KW-0695">RNA-directed DNA polymerase</keyword>
<feature type="domain" description="Reverse transcriptase zinc-binding" evidence="2">
    <location>
        <begin position="302"/>
        <end position="394"/>
    </location>
</feature>
<dbReference type="InterPro" id="IPR044730">
    <property type="entry name" value="RNase_H-like_dom_plant"/>
</dbReference>
<proteinExistence type="predicted"/>
<evidence type="ECO:0000313" key="3">
    <source>
        <dbReference type="EMBL" id="KAA3489691.1"/>
    </source>
</evidence>
<dbReference type="PANTHER" id="PTHR33116">
    <property type="entry name" value="REVERSE TRANSCRIPTASE ZINC-BINDING DOMAIN-CONTAINING PROTEIN-RELATED-RELATED"/>
    <property type="match status" value="1"/>
</dbReference>
<dbReference type="CDD" id="cd06222">
    <property type="entry name" value="RNase_H_like"/>
    <property type="match status" value="1"/>
</dbReference>
<dbReference type="SUPFAM" id="SSF53098">
    <property type="entry name" value="Ribonuclease H-like"/>
    <property type="match status" value="1"/>
</dbReference>
<feature type="domain" description="RNase H type-1" evidence="1">
    <location>
        <begin position="494"/>
        <end position="614"/>
    </location>
</feature>
<dbReference type="Proteomes" id="UP000325315">
    <property type="component" value="Unassembled WGS sequence"/>
</dbReference>
<dbReference type="PANTHER" id="PTHR33116:SF86">
    <property type="entry name" value="REVERSE TRANSCRIPTASE DOMAIN-CONTAINING PROTEIN"/>
    <property type="match status" value="1"/>
</dbReference>
<reference evidence="4" key="1">
    <citation type="journal article" date="2019" name="Plant Biotechnol. J.">
        <title>Genome sequencing of the Australian wild diploid species Gossypium australe highlights disease resistance and delayed gland morphogenesis.</title>
        <authorList>
            <person name="Cai Y."/>
            <person name="Cai X."/>
            <person name="Wang Q."/>
            <person name="Wang P."/>
            <person name="Zhang Y."/>
            <person name="Cai C."/>
            <person name="Xu Y."/>
            <person name="Wang K."/>
            <person name="Zhou Z."/>
            <person name="Wang C."/>
            <person name="Geng S."/>
            <person name="Li B."/>
            <person name="Dong Q."/>
            <person name="Hou Y."/>
            <person name="Wang H."/>
            <person name="Ai P."/>
            <person name="Liu Z."/>
            <person name="Yi F."/>
            <person name="Sun M."/>
            <person name="An G."/>
            <person name="Cheng J."/>
            <person name="Zhang Y."/>
            <person name="Shi Q."/>
            <person name="Xie Y."/>
            <person name="Shi X."/>
            <person name="Chang Y."/>
            <person name="Huang F."/>
            <person name="Chen Y."/>
            <person name="Hong S."/>
            <person name="Mi L."/>
            <person name="Sun Q."/>
            <person name="Zhang L."/>
            <person name="Zhou B."/>
            <person name="Peng R."/>
            <person name="Zhang X."/>
            <person name="Liu F."/>
        </authorList>
    </citation>
    <scope>NUCLEOTIDE SEQUENCE [LARGE SCALE GENOMIC DNA]</scope>
    <source>
        <strain evidence="4">cv. PA1801</strain>
    </source>
</reference>
<evidence type="ECO:0000259" key="2">
    <source>
        <dbReference type="Pfam" id="PF13966"/>
    </source>
</evidence>
<evidence type="ECO:0000259" key="1">
    <source>
        <dbReference type="Pfam" id="PF13456"/>
    </source>
</evidence>
<dbReference type="InterPro" id="IPR026960">
    <property type="entry name" value="RVT-Znf"/>
</dbReference>
<dbReference type="GO" id="GO:0004523">
    <property type="term" value="F:RNA-DNA hybrid ribonuclease activity"/>
    <property type="evidence" value="ECO:0007669"/>
    <property type="project" value="InterPro"/>
</dbReference>
<keyword evidence="3" id="KW-0548">Nucleotidyltransferase</keyword>
<evidence type="ECO:0000313" key="4">
    <source>
        <dbReference type="Proteomes" id="UP000325315"/>
    </source>
</evidence>
<dbReference type="InterPro" id="IPR002156">
    <property type="entry name" value="RNaseH_domain"/>
</dbReference>
<dbReference type="GO" id="GO:0003676">
    <property type="term" value="F:nucleic acid binding"/>
    <property type="evidence" value="ECO:0007669"/>
    <property type="project" value="InterPro"/>
</dbReference>
<dbReference type="GO" id="GO:0003964">
    <property type="term" value="F:RNA-directed DNA polymerase activity"/>
    <property type="evidence" value="ECO:0007669"/>
    <property type="project" value="UniProtKB-KW"/>
</dbReference>
<organism evidence="3 4">
    <name type="scientific">Gossypium australe</name>
    <dbReference type="NCBI Taxonomy" id="47621"/>
    <lineage>
        <taxon>Eukaryota</taxon>
        <taxon>Viridiplantae</taxon>
        <taxon>Streptophyta</taxon>
        <taxon>Embryophyta</taxon>
        <taxon>Tracheophyta</taxon>
        <taxon>Spermatophyta</taxon>
        <taxon>Magnoliopsida</taxon>
        <taxon>eudicotyledons</taxon>
        <taxon>Gunneridae</taxon>
        <taxon>Pentapetalae</taxon>
        <taxon>rosids</taxon>
        <taxon>malvids</taxon>
        <taxon>Malvales</taxon>
        <taxon>Malvaceae</taxon>
        <taxon>Malvoideae</taxon>
        <taxon>Gossypium</taxon>
    </lineage>
</organism>
<name>A0A5B6X644_9ROSI</name>
<keyword evidence="4" id="KW-1185">Reference proteome</keyword>
<keyword evidence="3" id="KW-0808">Transferase</keyword>
<protein>
    <submittedName>
        <fullName evidence="3">Reverse transcriptase</fullName>
    </submittedName>
</protein>
<dbReference type="EMBL" id="SMMG02000001">
    <property type="protein sequence ID" value="KAA3489691.1"/>
    <property type="molecule type" value="Genomic_DNA"/>
</dbReference>
<dbReference type="Pfam" id="PF13966">
    <property type="entry name" value="zf-RVT"/>
    <property type="match status" value="1"/>
</dbReference>
<comment type="caution">
    <text evidence="3">The sequence shown here is derived from an EMBL/GenBank/DDBJ whole genome shotgun (WGS) entry which is preliminary data.</text>
</comment>
<gene>
    <name evidence="3" type="ORF">EPI10_033271</name>
</gene>